<dbReference type="GO" id="GO:0005886">
    <property type="term" value="C:plasma membrane"/>
    <property type="evidence" value="ECO:0007669"/>
    <property type="project" value="TreeGrafter"/>
</dbReference>
<feature type="domain" description="Saccharopine dehydrogenase NADP binding" evidence="3">
    <location>
        <begin position="7"/>
        <end position="140"/>
    </location>
</feature>
<dbReference type="GO" id="GO:0005739">
    <property type="term" value="C:mitochondrion"/>
    <property type="evidence" value="ECO:0007669"/>
    <property type="project" value="TreeGrafter"/>
</dbReference>
<dbReference type="GO" id="GO:0005811">
    <property type="term" value="C:lipid droplet"/>
    <property type="evidence" value="ECO:0007669"/>
    <property type="project" value="TreeGrafter"/>
</dbReference>
<dbReference type="OMA" id="KRPVQMH"/>
<comment type="similarity">
    <text evidence="1">Belongs to the saccharopine dehydrogenase family.</text>
</comment>
<dbReference type="KEGG" id="tut:107361391"/>
<organism evidence="4 5">
    <name type="scientific">Tetranychus urticae</name>
    <name type="common">Two-spotted spider mite</name>
    <dbReference type="NCBI Taxonomy" id="32264"/>
    <lineage>
        <taxon>Eukaryota</taxon>
        <taxon>Metazoa</taxon>
        <taxon>Ecdysozoa</taxon>
        <taxon>Arthropoda</taxon>
        <taxon>Chelicerata</taxon>
        <taxon>Arachnida</taxon>
        <taxon>Acari</taxon>
        <taxon>Acariformes</taxon>
        <taxon>Trombidiformes</taxon>
        <taxon>Prostigmata</taxon>
        <taxon>Eleutherengona</taxon>
        <taxon>Raphignathae</taxon>
        <taxon>Tetranychoidea</taxon>
        <taxon>Tetranychidae</taxon>
        <taxon>Tetranychus</taxon>
    </lineage>
</organism>
<dbReference type="PANTHER" id="PTHR12286:SF5">
    <property type="entry name" value="SACCHAROPINE DEHYDROGENASE-LIKE OXIDOREDUCTASE"/>
    <property type="match status" value="1"/>
</dbReference>
<evidence type="ECO:0000256" key="1">
    <source>
        <dbReference type="ARBA" id="ARBA00038048"/>
    </source>
</evidence>
<dbReference type="HOGENOM" id="CLU_031002_1_0_1"/>
<protein>
    <recommendedName>
        <fullName evidence="3">Saccharopine dehydrogenase NADP binding domain-containing protein</fullName>
    </recommendedName>
</protein>
<feature type="transmembrane region" description="Helical" evidence="2">
    <location>
        <begin position="281"/>
        <end position="300"/>
    </location>
</feature>
<keyword evidence="2" id="KW-1133">Transmembrane helix</keyword>
<keyword evidence="5" id="KW-1185">Reference proteome</keyword>
<dbReference type="PANTHER" id="PTHR12286">
    <property type="entry name" value="SACCHAROPINE DEHYDROGENASE-LIKE OXIDOREDUCTASE"/>
    <property type="match status" value="1"/>
</dbReference>
<accession>T1K815</accession>
<evidence type="ECO:0000313" key="4">
    <source>
        <dbReference type="EnsemblMetazoa" id="tetur06g06340.1"/>
    </source>
</evidence>
<gene>
    <name evidence="4" type="primary">107361391</name>
</gene>
<sequence length="427" mass="48371">MERFSLVVFGSSGYTGIYVVEEIFRYLFKYGPKFTWAVAGRNETKLRASLSTSLDYSGIRDYDVNSIEVIQADTSDYESLVKMAKRAKILVSCVGPYRSFGEPVVKACIESKTDYIDFCGEPQFLEEIQLRYYDIARERNLYILPSCGFDSLPCDVGVEFTKSKFPGTLDTVETFLSGSFKKGLKANSATWDCIIEGFHHSHELRPLRRKLFPEVFGNIRQFKTRYPIARKFLYRDGDGKLYIPFLGSDRSVVKRSQLHSYNFFKERPVQMEAYTYMPLKAVFQALISVALFMILVPFKFGRKLLHDYPRFFTWGLFLRGGPSREEVLSSSFEIILKGRGWKEKIADPLEQPTRPPDGEIVTRITGPNPGYPTAAISALFAGVTLLEERDKLPGSGGVLTPGVAFAKTSIVDRLNENGIKFEVISVS</sequence>
<reference evidence="5" key="1">
    <citation type="submission" date="2011-08" db="EMBL/GenBank/DDBJ databases">
        <authorList>
            <person name="Rombauts S."/>
        </authorList>
    </citation>
    <scope>NUCLEOTIDE SEQUENCE</scope>
    <source>
        <strain evidence="5">London</strain>
    </source>
</reference>
<reference evidence="4" key="2">
    <citation type="submission" date="2015-06" db="UniProtKB">
        <authorList>
            <consortium name="EnsemblMetazoa"/>
        </authorList>
    </citation>
    <scope>IDENTIFICATION</scope>
</reference>
<dbReference type="Proteomes" id="UP000015104">
    <property type="component" value="Unassembled WGS sequence"/>
</dbReference>
<evidence type="ECO:0000313" key="5">
    <source>
        <dbReference type="Proteomes" id="UP000015104"/>
    </source>
</evidence>
<dbReference type="FunFam" id="3.40.50.720:FF:000178">
    <property type="entry name" value="Saccharopine dehydrogenase-like oxidoreductase"/>
    <property type="match status" value="1"/>
</dbReference>
<dbReference type="SUPFAM" id="SSF51735">
    <property type="entry name" value="NAD(P)-binding Rossmann-fold domains"/>
    <property type="match status" value="1"/>
</dbReference>
<dbReference type="GO" id="GO:0009247">
    <property type="term" value="P:glycolipid biosynthetic process"/>
    <property type="evidence" value="ECO:0007669"/>
    <property type="project" value="TreeGrafter"/>
</dbReference>
<name>T1K815_TETUR</name>
<dbReference type="Pfam" id="PF03435">
    <property type="entry name" value="Sacchrp_dh_NADP"/>
    <property type="match status" value="1"/>
</dbReference>
<evidence type="ECO:0000256" key="2">
    <source>
        <dbReference type="SAM" id="Phobius"/>
    </source>
</evidence>
<dbReference type="OrthoDB" id="10268090at2759"/>
<keyword evidence="2" id="KW-0812">Transmembrane</keyword>
<evidence type="ECO:0000259" key="3">
    <source>
        <dbReference type="Pfam" id="PF03435"/>
    </source>
</evidence>
<dbReference type="eggNOG" id="KOG2733">
    <property type="taxonomic scope" value="Eukaryota"/>
</dbReference>
<dbReference type="EMBL" id="CAEY01001817">
    <property type="status" value="NOT_ANNOTATED_CDS"/>
    <property type="molecule type" value="Genomic_DNA"/>
</dbReference>
<dbReference type="AlphaFoldDB" id="T1K815"/>
<keyword evidence="2" id="KW-0472">Membrane</keyword>
<dbReference type="Gene3D" id="3.40.50.720">
    <property type="entry name" value="NAD(P)-binding Rossmann-like Domain"/>
    <property type="match status" value="1"/>
</dbReference>
<dbReference type="InterPro" id="IPR051276">
    <property type="entry name" value="Saccharopine_DH-like_oxidrdct"/>
</dbReference>
<dbReference type="EnsemblMetazoa" id="tetur06g06340.1">
    <property type="protein sequence ID" value="tetur06g06340.1"/>
    <property type="gene ID" value="tetur06g06340"/>
</dbReference>
<dbReference type="InterPro" id="IPR005097">
    <property type="entry name" value="Sacchrp_dh_NADP-bd"/>
</dbReference>
<proteinExistence type="inferred from homology"/>
<dbReference type="InterPro" id="IPR036291">
    <property type="entry name" value="NAD(P)-bd_dom_sf"/>
</dbReference>